<dbReference type="PANTHER" id="PTHR30471">
    <property type="entry name" value="DNA REPAIR PROTEIN RADC"/>
    <property type="match status" value="1"/>
</dbReference>
<dbReference type="Proteomes" id="UP000059419">
    <property type="component" value="Chromosome 1"/>
</dbReference>
<proteinExistence type="inferred from homology"/>
<dbReference type="InterPro" id="IPR037518">
    <property type="entry name" value="MPN"/>
</dbReference>
<gene>
    <name evidence="8" type="ORF">EM595_0063</name>
</gene>
<evidence type="ECO:0000256" key="2">
    <source>
        <dbReference type="ARBA" id="ARBA00022723"/>
    </source>
</evidence>
<dbReference type="PATRIC" id="fig|1619313.3.peg.61"/>
<evidence type="ECO:0000256" key="1">
    <source>
        <dbReference type="ARBA" id="ARBA00022670"/>
    </source>
</evidence>
<dbReference type="InterPro" id="IPR022820">
    <property type="entry name" value="UPF0758_YicR"/>
</dbReference>
<evidence type="ECO:0000256" key="3">
    <source>
        <dbReference type="ARBA" id="ARBA00022801"/>
    </source>
</evidence>
<keyword evidence="2" id="KW-0479">Metal-binding</keyword>
<feature type="domain" description="MPN" evidence="7">
    <location>
        <begin position="100"/>
        <end position="222"/>
    </location>
</feature>
<dbReference type="AlphaFoldDB" id="A0A0U5LJ38"/>
<dbReference type="InterPro" id="IPR001405">
    <property type="entry name" value="UPF0758"/>
</dbReference>
<dbReference type="GO" id="GO:0008237">
    <property type="term" value="F:metallopeptidase activity"/>
    <property type="evidence" value="ECO:0007669"/>
    <property type="project" value="UniProtKB-KW"/>
</dbReference>
<reference evidence="9" key="1">
    <citation type="submission" date="2015-11" db="EMBL/GenBank/DDBJ databases">
        <authorList>
            <person name="Blom J."/>
        </authorList>
    </citation>
    <scope>NUCLEOTIDE SEQUENCE [LARGE SCALE GENOMIC DNA]</scope>
</reference>
<dbReference type="Pfam" id="PF04002">
    <property type="entry name" value="RadC"/>
    <property type="match status" value="1"/>
</dbReference>
<organism evidence="8 9">
    <name type="scientific">Duffyella gerundensis</name>
    <dbReference type="NCBI Taxonomy" id="1619313"/>
    <lineage>
        <taxon>Bacteria</taxon>
        <taxon>Pseudomonadati</taxon>
        <taxon>Pseudomonadota</taxon>
        <taxon>Gammaproteobacteria</taxon>
        <taxon>Enterobacterales</taxon>
        <taxon>Erwiniaceae</taxon>
        <taxon>Duffyella</taxon>
    </lineage>
</organism>
<evidence type="ECO:0000313" key="8">
    <source>
        <dbReference type="EMBL" id="CUU22300.1"/>
    </source>
</evidence>
<dbReference type="SUPFAM" id="SSF47781">
    <property type="entry name" value="RuvA domain 2-like"/>
    <property type="match status" value="1"/>
</dbReference>
<dbReference type="Gene3D" id="3.40.140.10">
    <property type="entry name" value="Cytidine Deaminase, domain 2"/>
    <property type="match status" value="1"/>
</dbReference>
<name>A0A0U5LJ38_9GAMM</name>
<keyword evidence="5" id="KW-0482">Metalloprotease</keyword>
<dbReference type="EMBL" id="LN907827">
    <property type="protein sequence ID" value="CUU22300.1"/>
    <property type="molecule type" value="Genomic_DNA"/>
</dbReference>
<dbReference type="STRING" id="1619313.EM595_0063"/>
<keyword evidence="3" id="KW-0378">Hydrolase</keyword>
<dbReference type="NCBIfam" id="TIGR00608">
    <property type="entry name" value="radc"/>
    <property type="match status" value="1"/>
</dbReference>
<evidence type="ECO:0000256" key="4">
    <source>
        <dbReference type="ARBA" id="ARBA00022833"/>
    </source>
</evidence>
<dbReference type="HAMAP" id="MF_00018">
    <property type="entry name" value="UPF0758_YicR"/>
    <property type="match status" value="1"/>
</dbReference>
<dbReference type="InterPro" id="IPR010994">
    <property type="entry name" value="RuvA_2-like"/>
</dbReference>
<evidence type="ECO:0000259" key="7">
    <source>
        <dbReference type="PROSITE" id="PS50249"/>
    </source>
</evidence>
<dbReference type="RefSeq" id="WP_067426615.1">
    <property type="nucleotide sequence ID" value="NZ_CP072598.1"/>
</dbReference>
<sequence length="222" mass="24643">MEKVSGSLPPREKLQQQGASALSDAELLAIFLRTGASGVPVLMLAQRMLNEFGSLYNIMTAGQADFSHIKGVGEAKLAQLHAIAELGKRFFSTQLLSENVLENPQATYHYLQSVLAHQEREIFMALFLDNRHRVLLAQTMFSGSINSVEVHPREIIREALKINAASLILAHNHPSGFAEPSQADRFITDKIKDACILLNIRLLDHIVIGRGEFVSFAERGWL</sequence>
<dbReference type="GO" id="GO:0046872">
    <property type="term" value="F:metal ion binding"/>
    <property type="evidence" value="ECO:0007669"/>
    <property type="project" value="UniProtKB-KW"/>
</dbReference>
<dbReference type="CDD" id="cd08071">
    <property type="entry name" value="MPN_DUF2466"/>
    <property type="match status" value="1"/>
</dbReference>
<dbReference type="Pfam" id="PF20582">
    <property type="entry name" value="UPF0758_N"/>
    <property type="match status" value="1"/>
</dbReference>
<comment type="similarity">
    <text evidence="6">Belongs to the UPF0758 family. YicR subfamily.</text>
</comment>
<keyword evidence="4" id="KW-0862">Zinc</keyword>
<dbReference type="PANTHER" id="PTHR30471:SF3">
    <property type="entry name" value="UPF0758 PROTEIN YEES-RELATED"/>
    <property type="match status" value="1"/>
</dbReference>
<dbReference type="NCBIfam" id="NF000642">
    <property type="entry name" value="PRK00024.1"/>
    <property type="match status" value="1"/>
</dbReference>
<dbReference type="InterPro" id="IPR025657">
    <property type="entry name" value="RadC_JAB"/>
</dbReference>
<keyword evidence="1" id="KW-0645">Protease</keyword>
<evidence type="ECO:0000256" key="6">
    <source>
        <dbReference type="HAMAP-Rule" id="MF_00018"/>
    </source>
</evidence>
<dbReference type="InterPro" id="IPR020891">
    <property type="entry name" value="UPF0758_CS"/>
</dbReference>
<dbReference type="InterPro" id="IPR046778">
    <property type="entry name" value="UPF0758_N"/>
</dbReference>
<evidence type="ECO:0000256" key="5">
    <source>
        <dbReference type="ARBA" id="ARBA00023049"/>
    </source>
</evidence>
<protein>
    <recommendedName>
        <fullName evidence="6">UPF0758 protein EM595_0063</fullName>
    </recommendedName>
</protein>
<dbReference type="OrthoDB" id="9804482at2"/>
<dbReference type="PROSITE" id="PS50249">
    <property type="entry name" value="MPN"/>
    <property type="match status" value="1"/>
</dbReference>
<accession>A0A0U5LJ38</accession>
<keyword evidence="9" id="KW-1185">Reference proteome</keyword>
<dbReference type="PROSITE" id="PS01302">
    <property type="entry name" value="UPF0758"/>
    <property type="match status" value="1"/>
</dbReference>
<evidence type="ECO:0000313" key="9">
    <source>
        <dbReference type="Proteomes" id="UP000059419"/>
    </source>
</evidence>
<dbReference type="KEGG" id="ege:EM595_0063"/>
<dbReference type="GO" id="GO:0006508">
    <property type="term" value="P:proteolysis"/>
    <property type="evidence" value="ECO:0007669"/>
    <property type="project" value="UniProtKB-KW"/>
</dbReference>
<dbReference type="Gene3D" id="1.10.150.20">
    <property type="entry name" value="5' to 3' exonuclease, C-terminal subdomain"/>
    <property type="match status" value="1"/>
</dbReference>